<dbReference type="GO" id="GO:0005886">
    <property type="term" value="C:plasma membrane"/>
    <property type="evidence" value="ECO:0007669"/>
    <property type="project" value="UniProtKB-SubCell"/>
</dbReference>
<dbReference type="NCBIfam" id="TIGR00924">
    <property type="entry name" value="yjdL_sub1_fam"/>
    <property type="match status" value="1"/>
</dbReference>
<accession>A0A5E3ZWR0</accession>
<dbReference type="PANTHER" id="PTHR23517">
    <property type="entry name" value="RESISTANCE PROTEIN MDTM, PUTATIVE-RELATED-RELATED"/>
    <property type="match status" value="1"/>
</dbReference>
<dbReference type="InterPro" id="IPR050171">
    <property type="entry name" value="MFS_Transporters"/>
</dbReference>
<feature type="transmembrane region" description="Helical" evidence="10">
    <location>
        <begin position="218"/>
        <end position="240"/>
    </location>
</feature>
<name>A0A5E3ZWR0_9ACTN</name>
<keyword evidence="4" id="KW-1003">Cell membrane</keyword>
<comment type="similarity">
    <text evidence="2 8">Belongs to the major facilitator superfamily. Proton-dependent oligopeptide transporter (POT/PTR) (TC 2.A.17) family.</text>
</comment>
<feature type="transmembrane region" description="Helical" evidence="10">
    <location>
        <begin position="99"/>
        <end position="120"/>
    </location>
</feature>
<dbReference type="Gene3D" id="1.20.1250.20">
    <property type="entry name" value="MFS general substrate transporter like domains"/>
    <property type="match status" value="1"/>
</dbReference>
<comment type="subcellular location">
    <subcellularLocation>
        <location evidence="1">Cell membrane</location>
        <topology evidence="1">Multi-pass membrane protein</topology>
    </subcellularLocation>
    <subcellularLocation>
        <location evidence="8">Membrane</location>
        <topology evidence="8">Multi-pass membrane protein</topology>
    </subcellularLocation>
</comment>
<dbReference type="GeneID" id="84894414"/>
<evidence type="ECO:0000256" key="10">
    <source>
        <dbReference type="SAM" id="Phobius"/>
    </source>
</evidence>
<reference evidence="12 13" key="1">
    <citation type="submission" date="2019-04" db="EMBL/GenBank/DDBJ databases">
        <authorList>
            <person name="Seth-Smith MB H."/>
            <person name="Seth-Smith H."/>
        </authorList>
    </citation>
    <scope>NUCLEOTIDE SEQUENCE [LARGE SCALE GENOMIC DNA]</scope>
    <source>
        <strain evidence="12">USB-603019</strain>
    </source>
</reference>
<feature type="transmembrane region" description="Helical" evidence="10">
    <location>
        <begin position="398"/>
        <end position="417"/>
    </location>
</feature>
<feature type="transmembrane region" description="Helical" evidence="10">
    <location>
        <begin position="288"/>
        <end position="309"/>
    </location>
</feature>
<feature type="transmembrane region" description="Helical" evidence="10">
    <location>
        <begin position="261"/>
        <end position="282"/>
    </location>
</feature>
<dbReference type="AlphaFoldDB" id="A0A5E3ZWR0"/>
<feature type="transmembrane region" description="Helical" evidence="10">
    <location>
        <begin position="423"/>
        <end position="442"/>
    </location>
</feature>
<feature type="domain" description="Major facilitator superfamily (MFS) profile" evidence="11">
    <location>
        <begin position="60"/>
        <end position="518"/>
    </location>
</feature>
<evidence type="ECO:0000313" key="13">
    <source>
        <dbReference type="Proteomes" id="UP000324288"/>
    </source>
</evidence>
<evidence type="ECO:0000256" key="4">
    <source>
        <dbReference type="ARBA" id="ARBA00022475"/>
    </source>
</evidence>
<dbReference type="GO" id="GO:1904680">
    <property type="term" value="F:peptide transmembrane transporter activity"/>
    <property type="evidence" value="ECO:0007669"/>
    <property type="project" value="InterPro"/>
</dbReference>
<dbReference type="GO" id="GO:0006857">
    <property type="term" value="P:oligopeptide transport"/>
    <property type="evidence" value="ECO:0007669"/>
    <property type="project" value="InterPro"/>
</dbReference>
<dbReference type="InterPro" id="IPR018456">
    <property type="entry name" value="PTR2_symporter_CS"/>
</dbReference>
<evidence type="ECO:0000256" key="6">
    <source>
        <dbReference type="ARBA" id="ARBA00022989"/>
    </source>
</evidence>
<dbReference type="PROSITE" id="PS50850">
    <property type="entry name" value="MFS"/>
    <property type="match status" value="1"/>
</dbReference>
<dbReference type="PROSITE" id="PS01023">
    <property type="entry name" value="PTR2_2"/>
    <property type="match status" value="1"/>
</dbReference>
<dbReference type="InterPro" id="IPR036259">
    <property type="entry name" value="MFS_trans_sf"/>
</dbReference>
<proteinExistence type="inferred from homology"/>
<dbReference type="SUPFAM" id="SSF103473">
    <property type="entry name" value="MFS general substrate transporter"/>
    <property type="match status" value="1"/>
</dbReference>
<organism evidence="12 13">
    <name type="scientific">Lawsonella clevelandensis</name>
    <dbReference type="NCBI Taxonomy" id="1528099"/>
    <lineage>
        <taxon>Bacteria</taxon>
        <taxon>Bacillati</taxon>
        <taxon>Actinomycetota</taxon>
        <taxon>Actinomycetes</taxon>
        <taxon>Mycobacteriales</taxon>
        <taxon>Lawsonellaceae</taxon>
        <taxon>Lawsonella</taxon>
    </lineage>
</organism>
<evidence type="ECO:0000256" key="8">
    <source>
        <dbReference type="RuleBase" id="RU003755"/>
    </source>
</evidence>
<dbReference type="PANTHER" id="PTHR23517:SF15">
    <property type="entry name" value="PROTON-DEPENDENT OLIGOPEPTIDE FAMILY TRANSPORT PROTEIN"/>
    <property type="match status" value="1"/>
</dbReference>
<dbReference type="Pfam" id="PF00854">
    <property type="entry name" value="PTR2"/>
    <property type="match status" value="1"/>
</dbReference>
<evidence type="ECO:0000259" key="11">
    <source>
        <dbReference type="PROSITE" id="PS50850"/>
    </source>
</evidence>
<gene>
    <name evidence="12" type="primary">dtpT</name>
    <name evidence="12" type="ORF">LC603019_00425</name>
</gene>
<dbReference type="InterPro" id="IPR005279">
    <property type="entry name" value="Dipep/tripep_permease"/>
</dbReference>
<evidence type="ECO:0000256" key="2">
    <source>
        <dbReference type="ARBA" id="ARBA00005982"/>
    </source>
</evidence>
<dbReference type="RefSeq" id="WP_082346523.1">
    <property type="nucleotide sequence ID" value="NZ_CAJPTR010000001.1"/>
</dbReference>
<feature type="transmembrane region" description="Helical" evidence="10">
    <location>
        <begin position="132"/>
        <end position="163"/>
    </location>
</feature>
<dbReference type="InterPro" id="IPR020846">
    <property type="entry name" value="MFS_dom"/>
</dbReference>
<evidence type="ECO:0000256" key="1">
    <source>
        <dbReference type="ARBA" id="ARBA00004651"/>
    </source>
</evidence>
<feature type="transmembrane region" description="Helical" evidence="10">
    <location>
        <begin position="321"/>
        <end position="338"/>
    </location>
</feature>
<dbReference type="InterPro" id="IPR000109">
    <property type="entry name" value="POT_fam"/>
</dbReference>
<keyword evidence="6 10" id="KW-1133">Transmembrane helix</keyword>
<feature type="transmembrane region" description="Helical" evidence="10">
    <location>
        <begin position="366"/>
        <end position="386"/>
    </location>
</feature>
<feature type="transmembrane region" description="Helical" evidence="10">
    <location>
        <begin position="463"/>
        <end position="483"/>
    </location>
</feature>
<evidence type="ECO:0000256" key="9">
    <source>
        <dbReference type="SAM" id="MobiDB-lite"/>
    </source>
</evidence>
<evidence type="ECO:0000256" key="5">
    <source>
        <dbReference type="ARBA" id="ARBA00022692"/>
    </source>
</evidence>
<feature type="region of interest" description="Disordered" evidence="9">
    <location>
        <begin position="1"/>
        <end position="41"/>
    </location>
</feature>
<dbReference type="Proteomes" id="UP000324288">
    <property type="component" value="Chromosome"/>
</dbReference>
<sequence>MSADSHSHTSSSADRSAPTPVTAADASATTSVDPNDAAVSPTAGRWRPRTFFGHPLGLANLFGVEMWERFSFYGMQAVLTFYIYYSVTAGGLGCSKEIAYSIVGAYGGMVYLASIIGSWISDRWFGPARSLIGAGFIIVLGHLSLAVLPGLVGLIVGLVFIAFGAGTLKASSLTVLGDLYDENDVRQDAGFSVYYMGINIGAFIGPILTGFVQRAGGFHWAFALAAIGMFIGLMQYLILAKSTIGTAGRAVPNPLPSKQKWMSLGGVVAIVLVVWGVFALGWVNLDNLSTVVVILTSICAVGLFAVMLTSKKVTSVERSRVIAFIPLFLASALFWSLYQQQFTILPAFADRRLDLTVMGHEMPPSVVQSVNPIFIIVLAPVFAALWQRMGERQPHSSTKFALGVFFCGLSFLLFVPFARMEEAPFVSVVILLLVATVGELFLSPIGNALATRLAPQAFHTQMVALFLLSVAIGSAASGSLAQLAVVDDPGSTGPYFLILGIATMVLSLVFFLLRRWIDKKMVGIH</sequence>
<keyword evidence="3 8" id="KW-0813">Transport</keyword>
<keyword evidence="13" id="KW-1185">Reference proteome</keyword>
<feature type="transmembrane region" description="Helical" evidence="10">
    <location>
        <begin position="495"/>
        <end position="513"/>
    </location>
</feature>
<dbReference type="CDD" id="cd17346">
    <property type="entry name" value="MFS_DtpA_like"/>
    <property type="match status" value="1"/>
</dbReference>
<protein>
    <submittedName>
        <fullName evidence="12">Di-/tripeptide transporter</fullName>
    </submittedName>
</protein>
<evidence type="ECO:0000256" key="3">
    <source>
        <dbReference type="ARBA" id="ARBA00022448"/>
    </source>
</evidence>
<feature type="transmembrane region" description="Helical" evidence="10">
    <location>
        <begin position="70"/>
        <end position="87"/>
    </location>
</feature>
<evidence type="ECO:0000313" key="12">
    <source>
        <dbReference type="EMBL" id="VHO00026.1"/>
    </source>
</evidence>
<feature type="compositionally biased region" description="Low complexity" evidence="9">
    <location>
        <begin position="1"/>
        <end position="34"/>
    </location>
</feature>
<dbReference type="EMBL" id="LR584267">
    <property type="protein sequence ID" value="VHO00026.1"/>
    <property type="molecule type" value="Genomic_DNA"/>
</dbReference>
<evidence type="ECO:0000256" key="7">
    <source>
        <dbReference type="ARBA" id="ARBA00023136"/>
    </source>
</evidence>
<keyword evidence="7 10" id="KW-0472">Membrane</keyword>
<feature type="transmembrane region" description="Helical" evidence="10">
    <location>
        <begin position="193"/>
        <end position="212"/>
    </location>
</feature>
<keyword evidence="5 8" id="KW-0812">Transmembrane</keyword>